<evidence type="ECO:0000313" key="11">
    <source>
        <dbReference type="EMBL" id="GEN44248.1"/>
    </source>
</evidence>
<dbReference type="SUPFAM" id="SSF54637">
    <property type="entry name" value="Thioesterase/thiol ester dehydrase-isomerase"/>
    <property type="match status" value="1"/>
</dbReference>
<dbReference type="GO" id="GO:0019171">
    <property type="term" value="F:(3R)-hydroxyacyl-[acyl-carrier-protein] dehydratase activity"/>
    <property type="evidence" value="ECO:0007669"/>
    <property type="project" value="UniProtKB-EC"/>
</dbReference>
<comment type="similarity">
    <text evidence="3 10">Belongs to the thioester dehydratase family. FabZ subfamily.</text>
</comment>
<dbReference type="HAMAP" id="MF_00406">
    <property type="entry name" value="FabZ"/>
    <property type="match status" value="1"/>
</dbReference>
<evidence type="ECO:0000256" key="4">
    <source>
        <dbReference type="ARBA" id="ARBA00022490"/>
    </source>
</evidence>
<dbReference type="PANTHER" id="PTHR30272">
    <property type="entry name" value="3-HYDROXYACYL-[ACYL-CARRIER-PROTEIN] DEHYDRATASE"/>
    <property type="match status" value="1"/>
</dbReference>
<evidence type="ECO:0000256" key="2">
    <source>
        <dbReference type="ARBA" id="ARBA00004496"/>
    </source>
</evidence>
<dbReference type="CDD" id="cd01288">
    <property type="entry name" value="FabZ"/>
    <property type="match status" value="1"/>
</dbReference>
<feature type="active site" evidence="10">
    <location>
        <position position="48"/>
    </location>
</feature>
<keyword evidence="7 10" id="KW-0443">Lipid metabolism</keyword>
<evidence type="ECO:0000256" key="10">
    <source>
        <dbReference type="HAMAP-Rule" id="MF_00406"/>
    </source>
</evidence>
<sequence length="145" mass="16015">MLDIEQIKEIIPHRYPFLLVDQVTELEDGKRAVGFKNVTANEPFFQGHFPNYMVMPGVLIVEALAQVGAVAILNLEDNKGKLGMFTGIDKCRFKRQVKPGDTLKLEVEMVKLKGPVGKGKAVATVDGELACEAEIMFAIVDPDQQ</sequence>
<dbReference type="EMBL" id="BJYA01000001">
    <property type="protein sequence ID" value="GEN44248.1"/>
    <property type="molecule type" value="Genomic_DNA"/>
</dbReference>
<dbReference type="PANTHER" id="PTHR30272:SF1">
    <property type="entry name" value="3-HYDROXYACYL-[ACYL-CARRIER-PROTEIN] DEHYDRATASE"/>
    <property type="match status" value="1"/>
</dbReference>
<keyword evidence="5 10" id="KW-0444">Lipid biosynthesis</keyword>
<dbReference type="GO" id="GO:0005737">
    <property type="term" value="C:cytoplasm"/>
    <property type="evidence" value="ECO:0007669"/>
    <property type="project" value="UniProtKB-SubCell"/>
</dbReference>
<keyword evidence="8 10" id="KW-0456">Lyase</keyword>
<keyword evidence="6 10" id="KW-0441">Lipid A biosynthesis</keyword>
<reference evidence="11 12" key="1">
    <citation type="submission" date="2019-07" db="EMBL/GenBank/DDBJ databases">
        <title>Whole genome shotgun sequence of Alkalibacillus haloalkaliphilus NBRC 103110.</title>
        <authorList>
            <person name="Hosoyama A."/>
            <person name="Uohara A."/>
            <person name="Ohji S."/>
            <person name="Ichikawa N."/>
        </authorList>
    </citation>
    <scope>NUCLEOTIDE SEQUENCE [LARGE SCALE GENOMIC DNA]</scope>
    <source>
        <strain evidence="11 12">NBRC 103110</strain>
    </source>
</reference>
<evidence type="ECO:0000256" key="3">
    <source>
        <dbReference type="ARBA" id="ARBA00009174"/>
    </source>
</evidence>
<evidence type="ECO:0000313" key="12">
    <source>
        <dbReference type="Proteomes" id="UP000321440"/>
    </source>
</evidence>
<dbReference type="InterPro" id="IPR013114">
    <property type="entry name" value="FabA_FabZ"/>
</dbReference>
<dbReference type="Pfam" id="PF07977">
    <property type="entry name" value="FabA"/>
    <property type="match status" value="1"/>
</dbReference>
<dbReference type="InterPro" id="IPR010084">
    <property type="entry name" value="FabZ"/>
</dbReference>
<dbReference type="Proteomes" id="UP000321440">
    <property type="component" value="Unassembled WGS sequence"/>
</dbReference>
<name>A0A511W1M1_9BACI</name>
<evidence type="ECO:0000256" key="9">
    <source>
        <dbReference type="ARBA" id="ARBA00025049"/>
    </source>
</evidence>
<dbReference type="OrthoDB" id="9772788at2"/>
<dbReference type="Gene3D" id="3.10.129.10">
    <property type="entry name" value="Hotdog Thioesterase"/>
    <property type="match status" value="1"/>
</dbReference>
<protein>
    <recommendedName>
        <fullName evidence="10">3-hydroxyacyl-[acyl-carrier-protein] dehydratase FabZ</fullName>
        <ecNumber evidence="10">4.2.1.59</ecNumber>
    </recommendedName>
    <alternativeName>
        <fullName evidence="10">(3R)-hydroxymyristoyl-[acyl-carrier-protein] dehydratase</fullName>
        <shortName evidence="10">(3R)-hydroxymyristoyl-ACP dehydrase</shortName>
    </alternativeName>
    <alternativeName>
        <fullName evidence="10">Beta-hydroxyacyl-ACP dehydratase</fullName>
    </alternativeName>
</protein>
<keyword evidence="12" id="KW-1185">Reference proteome</keyword>
<evidence type="ECO:0000256" key="7">
    <source>
        <dbReference type="ARBA" id="ARBA00023098"/>
    </source>
</evidence>
<dbReference type="InterPro" id="IPR029069">
    <property type="entry name" value="HotDog_dom_sf"/>
</dbReference>
<keyword evidence="4 10" id="KW-0963">Cytoplasm</keyword>
<comment type="caution">
    <text evidence="11">The sequence shown here is derived from an EMBL/GenBank/DDBJ whole genome shotgun (WGS) entry which is preliminary data.</text>
</comment>
<dbReference type="GO" id="GO:0016020">
    <property type="term" value="C:membrane"/>
    <property type="evidence" value="ECO:0007669"/>
    <property type="project" value="GOC"/>
</dbReference>
<comment type="catalytic activity">
    <reaction evidence="1 10">
        <text>a (3R)-hydroxyacyl-[ACP] = a (2E)-enoyl-[ACP] + H2O</text>
        <dbReference type="Rhea" id="RHEA:13097"/>
        <dbReference type="Rhea" id="RHEA-COMP:9925"/>
        <dbReference type="Rhea" id="RHEA-COMP:9945"/>
        <dbReference type="ChEBI" id="CHEBI:15377"/>
        <dbReference type="ChEBI" id="CHEBI:78784"/>
        <dbReference type="ChEBI" id="CHEBI:78827"/>
        <dbReference type="EC" id="4.2.1.59"/>
    </reaction>
</comment>
<evidence type="ECO:0000256" key="5">
    <source>
        <dbReference type="ARBA" id="ARBA00022516"/>
    </source>
</evidence>
<accession>A0A511W1M1</accession>
<proteinExistence type="inferred from homology"/>
<dbReference type="GO" id="GO:0009245">
    <property type="term" value="P:lipid A biosynthetic process"/>
    <property type="evidence" value="ECO:0007669"/>
    <property type="project" value="UniProtKB-UniRule"/>
</dbReference>
<gene>
    <name evidence="10 11" type="primary">fabZ</name>
    <name evidence="11" type="ORF">AHA02nite_00240</name>
</gene>
<dbReference type="FunFam" id="3.10.129.10:FF:000001">
    <property type="entry name" value="3-hydroxyacyl-[acyl-carrier-protein] dehydratase FabZ"/>
    <property type="match status" value="1"/>
</dbReference>
<dbReference type="RefSeq" id="WP_146813184.1">
    <property type="nucleotide sequence ID" value="NZ_BJYA01000001.1"/>
</dbReference>
<dbReference type="AlphaFoldDB" id="A0A511W1M1"/>
<evidence type="ECO:0000256" key="1">
    <source>
        <dbReference type="ARBA" id="ARBA00001055"/>
    </source>
</evidence>
<evidence type="ECO:0000256" key="8">
    <source>
        <dbReference type="ARBA" id="ARBA00023239"/>
    </source>
</evidence>
<comment type="function">
    <text evidence="9 10">Involved in unsaturated fatty acids biosynthesis. Catalyzes the dehydration of short chain beta-hydroxyacyl-ACPs and long chain saturated and unsaturated beta-hydroxyacyl-ACPs.</text>
</comment>
<dbReference type="NCBIfam" id="NF000582">
    <property type="entry name" value="PRK00006.1"/>
    <property type="match status" value="1"/>
</dbReference>
<dbReference type="NCBIfam" id="TIGR01750">
    <property type="entry name" value="fabZ"/>
    <property type="match status" value="1"/>
</dbReference>
<evidence type="ECO:0000256" key="6">
    <source>
        <dbReference type="ARBA" id="ARBA00022556"/>
    </source>
</evidence>
<dbReference type="EC" id="4.2.1.59" evidence="10"/>
<organism evidence="11 12">
    <name type="scientific">Alkalibacillus haloalkaliphilus</name>
    <dbReference type="NCBI Taxonomy" id="94136"/>
    <lineage>
        <taxon>Bacteria</taxon>
        <taxon>Bacillati</taxon>
        <taxon>Bacillota</taxon>
        <taxon>Bacilli</taxon>
        <taxon>Bacillales</taxon>
        <taxon>Bacillaceae</taxon>
        <taxon>Alkalibacillus</taxon>
    </lineage>
</organism>
<comment type="subcellular location">
    <subcellularLocation>
        <location evidence="2 10">Cytoplasm</location>
    </subcellularLocation>
</comment>
<dbReference type="GO" id="GO:0006633">
    <property type="term" value="P:fatty acid biosynthetic process"/>
    <property type="evidence" value="ECO:0007669"/>
    <property type="project" value="UniProtKB-UniRule"/>
</dbReference>